<evidence type="ECO:0000313" key="2">
    <source>
        <dbReference type="EMBL" id="BBI52447.1"/>
    </source>
</evidence>
<dbReference type="Pfam" id="PF14403">
    <property type="entry name" value="CP_ATPgrasp_2"/>
    <property type="match status" value="1"/>
</dbReference>
<dbReference type="PANTHER" id="PTHR34595">
    <property type="entry name" value="BLR5612 PROTEIN"/>
    <property type="match status" value="1"/>
</dbReference>
<dbReference type="Proteomes" id="UP000289555">
    <property type="component" value="Chromosome"/>
</dbReference>
<dbReference type="PANTHER" id="PTHR34595:SF2">
    <property type="entry name" value="BLR2978 PROTEIN"/>
    <property type="match status" value="1"/>
</dbReference>
<evidence type="ECO:0000259" key="1">
    <source>
        <dbReference type="Pfam" id="PF14403"/>
    </source>
</evidence>
<evidence type="ECO:0000313" key="3">
    <source>
        <dbReference type="Proteomes" id="UP000289555"/>
    </source>
</evidence>
<accession>A0ABN5X2X1</accession>
<dbReference type="InterPro" id="IPR051680">
    <property type="entry name" value="ATP-dep_Glu-Cys_Ligase-2"/>
</dbReference>
<dbReference type="Gene3D" id="3.40.50.11290">
    <property type="match status" value="1"/>
</dbReference>
<feature type="domain" description="Circularly permuted ATP-grasp type 2" evidence="1">
    <location>
        <begin position="1"/>
        <end position="104"/>
    </location>
</feature>
<organism evidence="2 3">
    <name type="scientific">Vreelandella olivaria</name>
    <dbReference type="NCBI Taxonomy" id="390919"/>
    <lineage>
        <taxon>Bacteria</taxon>
        <taxon>Pseudomonadati</taxon>
        <taxon>Pseudomonadota</taxon>
        <taxon>Gammaproteobacteria</taxon>
        <taxon>Oceanospirillales</taxon>
        <taxon>Halomonadaceae</taxon>
        <taxon>Vreelandella</taxon>
    </lineage>
</organism>
<name>A0ABN5X2X1_9GAMM</name>
<dbReference type="EMBL" id="AP019416">
    <property type="protein sequence ID" value="BBI52447.1"/>
    <property type="molecule type" value="Genomic_DNA"/>
</dbReference>
<sequence length="135" mass="15290">MDVIQDTQGQWRVIADRLQAPSGTGFALENRILMARALPDMYRNAPLKRLAGFLDLHHRTLIAMAYQHRDNPTLILLTPGPGSPRYFEHAYLANYLNIALVEGRIWWYAMPRYGCAPWGVAAGGCDTAPLRRRLL</sequence>
<gene>
    <name evidence="2" type="ORF">HORIV_48680</name>
</gene>
<reference evidence="3" key="1">
    <citation type="journal article" date="2019" name="Microbiol. Resour. Announc.">
        <title>Complete Genome Sequence of Halomonas olivaria, a Moderately Halophilic Bacterium Isolated from Olive Processing Effluents, Obtained by Nanopore Sequencing.</title>
        <authorList>
            <person name="Nagata S."/>
            <person name="Ii K.M."/>
            <person name="Tsukimi T."/>
            <person name="Miura M.C."/>
            <person name="Galipon J."/>
            <person name="Arakawa K."/>
        </authorList>
    </citation>
    <scope>NUCLEOTIDE SEQUENCE [LARGE SCALE GENOMIC DNA]</scope>
    <source>
        <strain evidence="3">TYRC17</strain>
    </source>
</reference>
<protein>
    <recommendedName>
        <fullName evidence="1">Circularly permuted ATP-grasp type 2 domain-containing protein</fullName>
    </recommendedName>
</protein>
<proteinExistence type="predicted"/>
<keyword evidence="3" id="KW-1185">Reference proteome</keyword>
<dbReference type="InterPro" id="IPR025841">
    <property type="entry name" value="CP_ATPgrasp_2"/>
</dbReference>